<dbReference type="AlphaFoldDB" id="A0A7C9KN34"/>
<dbReference type="SUPFAM" id="SSF52833">
    <property type="entry name" value="Thioredoxin-like"/>
    <property type="match status" value="1"/>
</dbReference>
<accession>A0A7C9KN34</accession>
<proteinExistence type="predicted"/>
<dbReference type="Proteomes" id="UP000481327">
    <property type="component" value="Unassembled WGS sequence"/>
</dbReference>
<comment type="caution">
    <text evidence="3">The sequence shown here is derived from an EMBL/GenBank/DDBJ whole genome shotgun (WGS) entry which is preliminary data.</text>
</comment>
<evidence type="ECO:0000256" key="1">
    <source>
        <dbReference type="SAM" id="SignalP"/>
    </source>
</evidence>
<evidence type="ECO:0000313" key="3">
    <source>
        <dbReference type="EMBL" id="MQT18263.1"/>
    </source>
</evidence>
<name>A0A7C9KN34_9SPHN</name>
<dbReference type="OrthoDB" id="8478320at2"/>
<gene>
    <name evidence="3" type="ORF">F3168_13460</name>
</gene>
<protein>
    <submittedName>
        <fullName evidence="3">Thioredoxin domain-containing protein</fullName>
    </submittedName>
</protein>
<keyword evidence="1" id="KW-0732">Signal</keyword>
<evidence type="ECO:0000313" key="4">
    <source>
        <dbReference type="Proteomes" id="UP000481327"/>
    </source>
</evidence>
<feature type="signal peptide" evidence="1">
    <location>
        <begin position="1"/>
        <end position="22"/>
    </location>
</feature>
<sequence length="231" mass="24301">MIARRPALMLLAAALLATPALAKTDWANTVAATPSGGLLIGNPAAKVKLVEFASYTCSHCKAFHESGLPALKAKYLATGNVSFEQRSFVRNGPDFSASLLVACQAPRPALAFAGKLFAEQGEWTKGFEAMTAADNQAISAMPPEQQPAEMATRSGLDRWADARGVPLARSPACLADKAAQARLLAVRNDALTNYKLEGTPTFGINGVPVPGVFDWAGLEPKLQAALKSPKP</sequence>
<reference evidence="3 4" key="1">
    <citation type="submission" date="2019-09" db="EMBL/GenBank/DDBJ databases">
        <title>Polymorphobacter sp. isolated from a lake in China.</title>
        <authorList>
            <person name="Liu Z."/>
        </authorList>
    </citation>
    <scope>NUCLEOTIDE SEQUENCE [LARGE SCALE GENOMIC DNA]</scope>
    <source>
        <strain evidence="3 4">D40P</strain>
    </source>
</reference>
<feature type="domain" description="Thioredoxin-like fold" evidence="2">
    <location>
        <begin position="36"/>
        <end position="211"/>
    </location>
</feature>
<dbReference type="Gene3D" id="3.40.30.10">
    <property type="entry name" value="Glutaredoxin"/>
    <property type="match status" value="1"/>
</dbReference>
<dbReference type="Gene3D" id="1.10.40.110">
    <property type="match status" value="1"/>
</dbReference>
<keyword evidence="4" id="KW-1185">Reference proteome</keyword>
<dbReference type="EMBL" id="WIOL01000006">
    <property type="protein sequence ID" value="MQT18263.1"/>
    <property type="molecule type" value="Genomic_DNA"/>
</dbReference>
<dbReference type="Pfam" id="PF13462">
    <property type="entry name" value="Thioredoxin_4"/>
    <property type="match status" value="1"/>
</dbReference>
<organism evidence="3 4">
    <name type="scientific">Sandarakinorhabdus fusca</name>
    <dbReference type="NCBI Taxonomy" id="1439888"/>
    <lineage>
        <taxon>Bacteria</taxon>
        <taxon>Pseudomonadati</taxon>
        <taxon>Pseudomonadota</taxon>
        <taxon>Alphaproteobacteria</taxon>
        <taxon>Sphingomonadales</taxon>
        <taxon>Sphingosinicellaceae</taxon>
        <taxon>Sandarakinorhabdus</taxon>
    </lineage>
</organism>
<evidence type="ECO:0000259" key="2">
    <source>
        <dbReference type="Pfam" id="PF13462"/>
    </source>
</evidence>
<feature type="chain" id="PRO_5028912969" evidence="1">
    <location>
        <begin position="23"/>
        <end position="231"/>
    </location>
</feature>
<dbReference type="InterPro" id="IPR012336">
    <property type="entry name" value="Thioredoxin-like_fold"/>
</dbReference>
<dbReference type="InterPro" id="IPR036249">
    <property type="entry name" value="Thioredoxin-like_sf"/>
</dbReference>